<dbReference type="Pfam" id="PF03732">
    <property type="entry name" value="Retrotrans_gag"/>
    <property type="match status" value="1"/>
</dbReference>
<dbReference type="Ensembl" id="ENSGACT00000043847.1">
    <property type="protein sequence ID" value="ENSGACP00000043930.1"/>
    <property type="gene ID" value="ENSGACG00000031356.1"/>
</dbReference>
<evidence type="ECO:0000313" key="5">
    <source>
        <dbReference type="Proteomes" id="UP000007635"/>
    </source>
</evidence>
<dbReference type="Ensembl" id="ENSGACT00000038385.1">
    <property type="protein sequence ID" value="ENSGACP00000068821.1"/>
    <property type="gene ID" value="ENSGACG00000031356.1"/>
</dbReference>
<dbReference type="Ensembl" id="ENSGACT00000069032.1">
    <property type="protein sequence ID" value="ENSGACP00000038178.1"/>
    <property type="gene ID" value="ENSGACG00000031356.1"/>
</dbReference>
<organism evidence="4 5">
    <name type="scientific">Gasterosteus aculeatus aculeatus</name>
    <name type="common">three-spined stickleback</name>
    <dbReference type="NCBI Taxonomy" id="481459"/>
    <lineage>
        <taxon>Eukaryota</taxon>
        <taxon>Metazoa</taxon>
        <taxon>Chordata</taxon>
        <taxon>Craniata</taxon>
        <taxon>Vertebrata</taxon>
        <taxon>Euteleostomi</taxon>
        <taxon>Actinopterygii</taxon>
        <taxon>Neopterygii</taxon>
        <taxon>Teleostei</taxon>
        <taxon>Neoteleostei</taxon>
        <taxon>Acanthomorphata</taxon>
        <taxon>Eupercaria</taxon>
        <taxon>Perciformes</taxon>
        <taxon>Cottioidei</taxon>
        <taxon>Gasterosteales</taxon>
        <taxon>Gasterosteidae</taxon>
        <taxon>Gasterosteus</taxon>
    </lineage>
</organism>
<keyword evidence="1" id="KW-0862">Zinc</keyword>
<protein>
    <recommendedName>
        <fullName evidence="3">CCHC-type domain-containing protein</fullName>
    </recommendedName>
</protein>
<accession>A0AAQ4PJR7</accession>
<keyword evidence="1" id="KW-0479">Metal-binding</keyword>
<dbReference type="SUPFAM" id="SSF57756">
    <property type="entry name" value="Retrovirus zinc finger-like domains"/>
    <property type="match status" value="1"/>
</dbReference>
<proteinExistence type="predicted"/>
<evidence type="ECO:0000313" key="4">
    <source>
        <dbReference type="Ensembl" id="ENSGACP00000038178.1"/>
    </source>
</evidence>
<dbReference type="InterPro" id="IPR036875">
    <property type="entry name" value="Znf_CCHC_sf"/>
</dbReference>
<dbReference type="GO" id="GO:0003676">
    <property type="term" value="F:nucleic acid binding"/>
    <property type="evidence" value="ECO:0007669"/>
    <property type="project" value="InterPro"/>
</dbReference>
<dbReference type="Ensembl" id="ENSGACT00000078328.1">
    <property type="protein sequence ID" value="ENSGACP00000056982.1"/>
    <property type="gene ID" value="ENSGACG00000031356.1"/>
</dbReference>
<dbReference type="InterPro" id="IPR005162">
    <property type="entry name" value="Retrotrans_gag_dom"/>
</dbReference>
<feature type="domain" description="CCHC-type" evidence="3">
    <location>
        <begin position="198"/>
        <end position="212"/>
    </location>
</feature>
<evidence type="ECO:0000256" key="2">
    <source>
        <dbReference type="SAM" id="MobiDB-lite"/>
    </source>
</evidence>
<keyword evidence="1" id="KW-0863">Zinc-finger</keyword>
<name>A0AAQ4PJR7_GASAC</name>
<evidence type="ECO:0000259" key="3">
    <source>
        <dbReference type="PROSITE" id="PS50158"/>
    </source>
</evidence>
<dbReference type="InterPro" id="IPR032567">
    <property type="entry name" value="RTL1-rel"/>
</dbReference>
<reference evidence="4 5" key="1">
    <citation type="journal article" date="2021" name="G3 (Bethesda)">
        <title>Improved contiguity of the threespine stickleback genome using long-read sequencing.</title>
        <authorList>
            <person name="Nath S."/>
            <person name="Shaw D.E."/>
            <person name="White M.A."/>
        </authorList>
    </citation>
    <scope>NUCLEOTIDE SEQUENCE [LARGE SCALE GENOMIC DNA]</scope>
    <source>
        <strain evidence="4 5">Lake Benthic</strain>
    </source>
</reference>
<sequence>MTERSDQAREAASEPSFSMEAFLNSSLNRMEAQERHLNDTGRAVQALMAQVSELTSKSNFCKDPLRREAARTLADLRQGERSVSDYSIEFRTLAAECWWNEEVQWDMFLHGLADRVQKEIYALDLPTTLNDLIGLALRVDARLSRVAQRSGPSRIPGGGEDRRFSGRDTVSSGYNHETMQVGRAWISREVRWRSQGLCLYCGAAGHYAYNCPVKDKARQEV</sequence>
<reference evidence="4" key="2">
    <citation type="submission" date="2025-05" db="UniProtKB">
        <authorList>
            <consortium name="Ensembl"/>
        </authorList>
    </citation>
    <scope>IDENTIFICATION</scope>
</reference>
<dbReference type="Ensembl" id="ENSGACT00000037029.1">
    <property type="protein sequence ID" value="ENSGACP00000066760.1"/>
    <property type="gene ID" value="ENSGACG00000031356.1"/>
</dbReference>
<dbReference type="GO" id="GO:0008270">
    <property type="term" value="F:zinc ion binding"/>
    <property type="evidence" value="ECO:0007669"/>
    <property type="project" value="UniProtKB-KW"/>
</dbReference>
<dbReference type="AlphaFoldDB" id="A0AAQ4PJR7"/>
<dbReference type="PANTHER" id="PTHR15503:SF36">
    <property type="entry name" value="RETROTRANSPOSON GAG-LIKE PROTEIN 5"/>
    <property type="match status" value="1"/>
</dbReference>
<feature type="region of interest" description="Disordered" evidence="2">
    <location>
        <begin position="149"/>
        <end position="170"/>
    </location>
</feature>
<dbReference type="PANTHER" id="PTHR15503">
    <property type="entry name" value="LDOC1 RELATED"/>
    <property type="match status" value="1"/>
</dbReference>
<dbReference type="PROSITE" id="PS50158">
    <property type="entry name" value="ZF_CCHC"/>
    <property type="match status" value="1"/>
</dbReference>
<evidence type="ECO:0000256" key="1">
    <source>
        <dbReference type="PROSITE-ProRule" id="PRU00047"/>
    </source>
</evidence>
<dbReference type="GeneTree" id="ENSGT01120000277211"/>
<dbReference type="InterPro" id="IPR001878">
    <property type="entry name" value="Znf_CCHC"/>
</dbReference>
<keyword evidence="5" id="KW-1185">Reference proteome</keyword>
<dbReference type="Proteomes" id="UP000007635">
    <property type="component" value="Chromosome XVIII"/>
</dbReference>
<dbReference type="Ensembl" id="ENSGACT00000079414.1">
    <property type="protein sequence ID" value="ENSGACP00000028712.1"/>
    <property type="gene ID" value="ENSGACG00000031356.1"/>
</dbReference>